<keyword evidence="6" id="KW-0132">Cell division</keyword>
<evidence type="ECO:0000256" key="2">
    <source>
        <dbReference type="ARBA" id="ARBA00011065"/>
    </source>
</evidence>
<keyword evidence="17" id="KW-1185">Reference proteome</keyword>
<dbReference type="InterPro" id="IPR036305">
    <property type="entry name" value="RGS_sf"/>
</dbReference>
<dbReference type="Pfam" id="PF00640">
    <property type="entry name" value="PID"/>
    <property type="match status" value="1"/>
</dbReference>
<dbReference type="SUPFAM" id="SSF50156">
    <property type="entry name" value="PDZ domain-like"/>
    <property type="match status" value="1"/>
</dbReference>
<feature type="region of interest" description="Disordered" evidence="12">
    <location>
        <begin position="821"/>
        <end position="843"/>
    </location>
</feature>
<keyword evidence="10" id="KW-0131">Cell cycle</keyword>
<evidence type="ECO:0000256" key="12">
    <source>
        <dbReference type="SAM" id="MobiDB-lite"/>
    </source>
</evidence>
<proteinExistence type="inferred from homology"/>
<keyword evidence="5" id="KW-0963">Cytoplasm</keyword>
<dbReference type="SMART" id="SM00390">
    <property type="entry name" value="GoLoco"/>
    <property type="match status" value="1"/>
</dbReference>
<feature type="region of interest" description="Disordered" evidence="12">
    <location>
        <begin position="361"/>
        <end position="396"/>
    </location>
</feature>
<dbReference type="Proteomes" id="UP000515180">
    <property type="component" value="Unplaced"/>
</dbReference>
<dbReference type="InterPro" id="IPR000751">
    <property type="entry name" value="MPI_Phosphatase"/>
</dbReference>
<comment type="subcellular location">
    <subcellularLocation>
        <location evidence="1">Cytoplasm</location>
    </subcellularLocation>
</comment>
<evidence type="ECO:0000256" key="9">
    <source>
        <dbReference type="ARBA" id="ARBA00022912"/>
    </source>
</evidence>
<protein>
    <recommendedName>
        <fullName evidence="3">protein-tyrosine-phosphatase</fullName>
        <ecNumber evidence="3">3.1.3.48</ecNumber>
    </recommendedName>
</protein>
<dbReference type="Gene3D" id="1.10.167.10">
    <property type="entry name" value="Regulator of G-protein Signalling 4, domain 2"/>
    <property type="match status" value="1"/>
</dbReference>
<feature type="domain" description="RBD" evidence="16">
    <location>
        <begin position="978"/>
        <end position="1045"/>
    </location>
</feature>
<dbReference type="GO" id="GO:0008277">
    <property type="term" value="P:regulation of G protein-coupled receptor signaling pathway"/>
    <property type="evidence" value="ECO:0007669"/>
    <property type="project" value="TreeGrafter"/>
</dbReference>
<dbReference type="InterPro" id="IPR003109">
    <property type="entry name" value="GoLoco_motif"/>
</dbReference>
<dbReference type="Pfam" id="PF00595">
    <property type="entry name" value="PDZ"/>
    <property type="match status" value="1"/>
</dbReference>
<dbReference type="SUPFAM" id="SSF48097">
    <property type="entry name" value="Regulator of G-protein signaling, RGS"/>
    <property type="match status" value="1"/>
</dbReference>
<keyword evidence="8" id="KW-0378">Hydrolase</keyword>
<dbReference type="PROSITE" id="PS50106">
    <property type="entry name" value="PDZ"/>
    <property type="match status" value="1"/>
</dbReference>
<dbReference type="CDD" id="cd01530">
    <property type="entry name" value="Cdc25"/>
    <property type="match status" value="1"/>
</dbReference>
<dbReference type="PROSITE" id="PS50898">
    <property type="entry name" value="RBD"/>
    <property type="match status" value="2"/>
</dbReference>
<feature type="compositionally biased region" description="Basic and acidic residues" evidence="12">
    <location>
        <begin position="824"/>
        <end position="833"/>
    </location>
</feature>
<dbReference type="InterPro" id="IPR011993">
    <property type="entry name" value="PH-like_dom_sf"/>
</dbReference>
<dbReference type="InterPro" id="IPR036873">
    <property type="entry name" value="Rhodanese-like_dom_sf"/>
</dbReference>
<dbReference type="Gene3D" id="1.10.196.10">
    <property type="match status" value="1"/>
</dbReference>
<dbReference type="RefSeq" id="XP_024221182.1">
    <property type="nucleotide sequence ID" value="XM_024365414.2"/>
</dbReference>
<dbReference type="GO" id="GO:0048699">
    <property type="term" value="P:generation of neurons"/>
    <property type="evidence" value="ECO:0007669"/>
    <property type="project" value="UniProtKB-ARBA"/>
</dbReference>
<dbReference type="InterPro" id="IPR006020">
    <property type="entry name" value="PTB/PI_dom"/>
</dbReference>
<dbReference type="PROSITE" id="PS50206">
    <property type="entry name" value="RHODANESE_3"/>
    <property type="match status" value="1"/>
</dbReference>
<dbReference type="GO" id="GO:0051301">
    <property type="term" value="P:cell division"/>
    <property type="evidence" value="ECO:0007669"/>
    <property type="project" value="UniProtKB-KW"/>
</dbReference>
<dbReference type="GeneID" id="100740375"/>
<dbReference type="SMART" id="SM00455">
    <property type="entry name" value="RBD"/>
    <property type="match status" value="2"/>
</dbReference>
<feature type="domain" description="PDZ" evidence="13">
    <location>
        <begin position="17"/>
        <end position="94"/>
    </location>
</feature>
<keyword evidence="7" id="KW-0677">Repeat</keyword>
<evidence type="ECO:0000256" key="5">
    <source>
        <dbReference type="ARBA" id="ARBA00022490"/>
    </source>
</evidence>
<dbReference type="CDD" id="cd06710">
    <property type="entry name" value="PDZ_RGS12-like"/>
    <property type="match status" value="1"/>
</dbReference>
<keyword evidence="9" id="KW-0904">Protein phosphatase</keyword>
<dbReference type="PRINTS" id="PR00716">
    <property type="entry name" value="MPIPHPHTASE"/>
</dbReference>
<dbReference type="GO" id="GO:0009794">
    <property type="term" value="P:regulation of mitotic cell cycle, embryonic"/>
    <property type="evidence" value="ECO:0007669"/>
    <property type="project" value="UniProtKB-ARBA"/>
</dbReference>
<dbReference type="PROSITE" id="PS50877">
    <property type="entry name" value="GOLOCO"/>
    <property type="match status" value="1"/>
</dbReference>
<dbReference type="InterPro" id="IPR044926">
    <property type="entry name" value="RGS_subdomain_2"/>
</dbReference>
<dbReference type="GO" id="GO:0007165">
    <property type="term" value="P:signal transduction"/>
    <property type="evidence" value="ECO:0007669"/>
    <property type="project" value="InterPro"/>
</dbReference>
<evidence type="ECO:0000259" key="13">
    <source>
        <dbReference type="PROSITE" id="PS50106"/>
    </source>
</evidence>
<comment type="similarity">
    <text evidence="2">Belongs to the MPI phosphatase family.</text>
</comment>
<dbReference type="GO" id="GO:0005634">
    <property type="term" value="C:nucleus"/>
    <property type="evidence" value="ECO:0007669"/>
    <property type="project" value="TreeGrafter"/>
</dbReference>
<dbReference type="Gene3D" id="3.40.250.10">
    <property type="entry name" value="Rhodanese-like domain"/>
    <property type="match status" value="1"/>
</dbReference>
<evidence type="ECO:0000259" key="15">
    <source>
        <dbReference type="PROSITE" id="PS50206"/>
    </source>
</evidence>
<dbReference type="InterPro" id="IPR001763">
    <property type="entry name" value="Rhodanese-like_dom"/>
</dbReference>
<evidence type="ECO:0000256" key="10">
    <source>
        <dbReference type="ARBA" id="ARBA00023306"/>
    </source>
</evidence>
<feature type="domain" description="RGS" evidence="14">
    <location>
        <begin position="652"/>
        <end position="775"/>
    </location>
</feature>
<feature type="region of interest" description="Disordered" evidence="12">
    <location>
        <begin position="1336"/>
        <end position="1364"/>
    </location>
</feature>
<dbReference type="GO" id="GO:0005737">
    <property type="term" value="C:cytoplasm"/>
    <property type="evidence" value="ECO:0007669"/>
    <property type="project" value="UniProtKB-SubCell"/>
</dbReference>
<evidence type="ECO:0000256" key="11">
    <source>
        <dbReference type="ARBA" id="ARBA00051722"/>
    </source>
</evidence>
<dbReference type="SMART" id="SM00462">
    <property type="entry name" value="PTB"/>
    <property type="match status" value="1"/>
</dbReference>
<dbReference type="PANTHER" id="PTHR45945">
    <property type="entry name" value="REGULATOR OF G-PROTEIN SIGNALING LOCO"/>
    <property type="match status" value="1"/>
</dbReference>
<dbReference type="Gene3D" id="3.10.20.90">
    <property type="entry name" value="Phosphatidylinositol 3-kinase Catalytic Subunit, Chain A, domain 1"/>
    <property type="match status" value="2"/>
</dbReference>
<dbReference type="PROSITE" id="PS50132">
    <property type="entry name" value="RGS"/>
    <property type="match status" value="1"/>
</dbReference>
<dbReference type="FunFam" id="3.40.250.10:FF:000036">
    <property type="entry name" value="M-phase inducer phosphatase"/>
    <property type="match status" value="1"/>
</dbReference>
<feature type="region of interest" description="Disordered" evidence="12">
    <location>
        <begin position="1490"/>
        <end position="1511"/>
    </location>
</feature>
<accession>A0A6P6F8G5</accession>
<dbReference type="OrthoDB" id="196547at2759"/>
<keyword evidence="4" id="KW-0343">GTPase activation</keyword>
<evidence type="ECO:0000256" key="8">
    <source>
        <dbReference type="ARBA" id="ARBA00022801"/>
    </source>
</evidence>
<dbReference type="InterPro" id="IPR036034">
    <property type="entry name" value="PDZ_sf"/>
</dbReference>
<dbReference type="InterPro" id="IPR046995">
    <property type="entry name" value="RGS10/12/14-like"/>
</dbReference>
<dbReference type="Pfam" id="PF00615">
    <property type="entry name" value="RGS"/>
    <property type="match status" value="1"/>
</dbReference>
<dbReference type="EC" id="3.1.3.48" evidence="3"/>
<dbReference type="InterPro" id="IPR016137">
    <property type="entry name" value="RGS"/>
</dbReference>
<feature type="domain" description="RBD" evidence="16">
    <location>
        <begin position="907"/>
        <end position="977"/>
    </location>
</feature>
<dbReference type="FunFam" id="1.10.167.10:FF:000001">
    <property type="entry name" value="Putative regulator of g-protein signaling 12"/>
    <property type="match status" value="1"/>
</dbReference>
<dbReference type="SMART" id="SM00450">
    <property type="entry name" value="RHOD"/>
    <property type="match status" value="1"/>
</dbReference>
<comment type="catalytic activity">
    <reaction evidence="11">
        <text>O-phospho-L-tyrosyl-[protein] + H2O = L-tyrosyl-[protein] + phosphate</text>
        <dbReference type="Rhea" id="RHEA:10684"/>
        <dbReference type="Rhea" id="RHEA-COMP:10136"/>
        <dbReference type="Rhea" id="RHEA-COMP:20101"/>
        <dbReference type="ChEBI" id="CHEBI:15377"/>
        <dbReference type="ChEBI" id="CHEBI:43474"/>
        <dbReference type="ChEBI" id="CHEBI:46858"/>
        <dbReference type="ChEBI" id="CHEBI:61978"/>
        <dbReference type="EC" id="3.1.3.48"/>
    </reaction>
</comment>
<evidence type="ECO:0000259" key="16">
    <source>
        <dbReference type="PROSITE" id="PS50898"/>
    </source>
</evidence>
<dbReference type="InterPro" id="IPR029071">
    <property type="entry name" value="Ubiquitin-like_domsf"/>
</dbReference>
<dbReference type="GO" id="GO:0005886">
    <property type="term" value="C:plasma membrane"/>
    <property type="evidence" value="ECO:0007669"/>
    <property type="project" value="TreeGrafter"/>
</dbReference>
<evidence type="ECO:0000256" key="1">
    <source>
        <dbReference type="ARBA" id="ARBA00004496"/>
    </source>
</evidence>
<evidence type="ECO:0000256" key="7">
    <source>
        <dbReference type="ARBA" id="ARBA00022737"/>
    </source>
</evidence>
<gene>
    <name evidence="18" type="primary">LOC100740375</name>
</gene>
<dbReference type="GO" id="GO:1902751">
    <property type="term" value="P:positive regulation of cell cycle G2/M phase transition"/>
    <property type="evidence" value="ECO:0007669"/>
    <property type="project" value="InterPro"/>
</dbReference>
<dbReference type="Gene3D" id="2.30.42.10">
    <property type="match status" value="1"/>
</dbReference>
<sequence length="1908" mass="214420">MHQNRKKKKRVNYGVRAVEVLRGMKGFGFTISGQQPCILSCIVPGSPADIAGLRAGDYLVSVNGHNVSKLPHDDVVQLIGRSKGILKLQIAENYYSDSSDEEGVTAVRCKPKYIHKPRASNMGALQLQCRVAKVVRDLQSGAMFDVAGKTPPELQNHGTYCNLHYHWDMSSPLPPPPPPASHKRDSEKIVHRTVVGYLGTIDIPNQLHPSCMMQVLRKCIKRLKAEKRNPTTVLLTIHVANIKLTNSENRVIAEYPSYRIIFCNSFSEQDKQYFGILTKSVKDKENIVSNSCHVFTIYYKLIDHIVHSSVCNIFGFTCTKTSELNVCQEFPDSCNGLIGAIQTLYISDSTATDTNPYNEMRRHQETASPQPSNISTSTAHSSNSDSGIGYKDDCTSRSDKNIVQNIPRRRCPTLEYRDACEYSSRSYGNEAVDLRLTVRAVSKTCWNETNKLSKDSLELPRESVMFNDFCNGISTCSETIENSDMNSDIQKGTKRGDLPTCPLPSASTVKQGLLSSSVGSLVSVCTTAMLHGLKDPVETPGDAAIKSQSQLLGLTRLAESKEIDVPDKFSPKVFSGISKSLVHSFEDLNTSMDYVRPLCQTYSDKSDNSRPWGSLQEIRNVGTCAQNICLHGSTQLCDKNTDCKNIHAWANGFEKLLEDPKGLQTFAEFLKKEFSHENIYFWAACERYKDTKDVTTRRKLANQIYQRHLSTTAAEPVNVDSHATGQITQELLSEAPADLFLQFVFYFQAQKQVFNLMKFDSYPRFLRSDLYRRCVETGNSITGVEDCDLNLTSSPSVKLKKSHSDAEDRCRKSILPWNRKNRSKSKDRGESEYNKGPNRNETIYKSFTTMKREAEGNNNDDSISISSSRSSLASWDLALRQSFHKHSLSSYEGQSNETKEVRAKCTGLCRVILPDGSTTVVPTSQMESIKDVVTRLLDKRALRYSNYDVLILATDETIDTKYPSSVLAGQEVEVVPTKILKVDLPSRRVITVIAHKGRTLKDVLRPLLNKYGFNLETITVWSENHRVCTDVQAIDAPARLILTNIKDQDPQKELNTVKYTHDGSNSQSTLDEITNRVFEELLVGKGASKYHYNDGSCKSDDQRSEGSSILPSKFFLRDSTMHGKKKGGKPKCNMNEKSNANDYVSEETAKSHPPLIAKWRNGVKLQLPGKFDGEDLYEGLKRAQRSRLEDQRGTEINFELPDFLKNKENGKPTDRNKVRRPRIISTNCEANAKFYSSIHERQNCGGHDQNTTTTATPITTTSTATTTLASAKNGDLDKRFHVLATGKELQNLNHHEQSSYSNNKRLFKDVFNIGDTSNGSVKPKPKVRRLIGMATRRLSSPEPVSPSIDKENNSPHGTSPQKIVGTKRTRHPLEDCDPNSQDSGYGASFIEKEEKSRRDRFRFAEPLAVAPRRMSIESRSPMESPVRSSPHRARIARCSLFRSISSGYESMDDGFNDVVDTENLDDATQLPNGITTLLCGNIVGAEIANTSTNPDLSNQSTPEYSRTYGGTSGSFRRSLSLQYEKESQKISSLSKVRSCLFRSPNANSSTKTLDFDDGSPLATTIPVARRRRIDEITDENTDADTFNLPFARASKRHEPLMNESPRLVKRSRRSNNFFEAVKDCSSGEAMMFEMPKCRSLQKSFSTSGIETAAVIETISTKMEIEMEMETDIEMETETETGTETEVSSELEAHAHIKSAIHRSVTDTDLTGDFSKPCVLPLAVGHHEDLKSISVDTLAALIRGEFNDRINSFEIVDCRYPYEFDAGHIQGALNLYSKDLIEQSLLDPLKNTPEIEPDTSKRNILVFHCEFSWERGPNLSRFLRSLDRQRNKEYYPALYYPEVYLLHGGYEQFYREQKELCSPQGYRPMSHPDHQADLRQFRSKSKSWQGERLRFNGCATRSNLKRLGF</sequence>
<dbReference type="InterPro" id="IPR024066">
    <property type="entry name" value="RGS_subdom1/3"/>
</dbReference>
<evidence type="ECO:0000256" key="3">
    <source>
        <dbReference type="ARBA" id="ARBA00013064"/>
    </source>
</evidence>
<dbReference type="SUPFAM" id="SSF52821">
    <property type="entry name" value="Rhodanese/Cell cycle control phosphatase"/>
    <property type="match status" value="1"/>
</dbReference>
<evidence type="ECO:0000313" key="18">
    <source>
        <dbReference type="RefSeq" id="XP_024221182.1"/>
    </source>
</evidence>
<dbReference type="SMART" id="SM00228">
    <property type="entry name" value="PDZ"/>
    <property type="match status" value="1"/>
</dbReference>
<dbReference type="PANTHER" id="PTHR45945:SF3">
    <property type="entry name" value="REGULATOR OF G-PROTEIN SIGNALING LOCO"/>
    <property type="match status" value="1"/>
</dbReference>
<dbReference type="SUPFAM" id="SSF54236">
    <property type="entry name" value="Ubiquitin-like"/>
    <property type="match status" value="2"/>
</dbReference>
<dbReference type="InterPro" id="IPR003116">
    <property type="entry name" value="RBD_dom"/>
</dbReference>
<dbReference type="InterPro" id="IPR001478">
    <property type="entry name" value="PDZ"/>
</dbReference>
<evidence type="ECO:0000256" key="4">
    <source>
        <dbReference type="ARBA" id="ARBA00022468"/>
    </source>
</evidence>
<organism evidence="17 18">
    <name type="scientific">Bombus impatiens</name>
    <name type="common">Bumblebee</name>
    <dbReference type="NCBI Taxonomy" id="132113"/>
    <lineage>
        <taxon>Eukaryota</taxon>
        <taxon>Metazoa</taxon>
        <taxon>Ecdysozoa</taxon>
        <taxon>Arthropoda</taxon>
        <taxon>Hexapoda</taxon>
        <taxon>Insecta</taxon>
        <taxon>Pterygota</taxon>
        <taxon>Neoptera</taxon>
        <taxon>Endopterygota</taxon>
        <taxon>Hymenoptera</taxon>
        <taxon>Apocrita</taxon>
        <taxon>Aculeata</taxon>
        <taxon>Apoidea</taxon>
        <taxon>Anthophila</taxon>
        <taxon>Apidae</taxon>
        <taxon>Bombus</taxon>
        <taxon>Pyrobombus</taxon>
    </lineage>
</organism>
<feature type="compositionally biased region" description="Polar residues" evidence="12">
    <location>
        <begin position="1490"/>
        <end position="1504"/>
    </location>
</feature>
<dbReference type="Gene3D" id="2.30.29.30">
    <property type="entry name" value="Pleckstrin-homology domain (PH domain)/Phosphotyrosine-binding domain (PTB)"/>
    <property type="match status" value="1"/>
</dbReference>
<dbReference type="CDD" id="cd01817">
    <property type="entry name" value="RBD1_RGS12_like"/>
    <property type="match status" value="1"/>
</dbReference>
<evidence type="ECO:0000313" key="17">
    <source>
        <dbReference type="Proteomes" id="UP000515180"/>
    </source>
</evidence>
<dbReference type="Pfam" id="PF00581">
    <property type="entry name" value="Rhodanese"/>
    <property type="match status" value="1"/>
</dbReference>
<reference evidence="18" key="1">
    <citation type="submission" date="2025-08" db="UniProtKB">
        <authorList>
            <consortium name="RefSeq"/>
        </authorList>
    </citation>
    <scope>IDENTIFICATION</scope>
</reference>
<dbReference type="SMART" id="SM00315">
    <property type="entry name" value="RGS"/>
    <property type="match status" value="1"/>
</dbReference>
<feature type="compositionally biased region" description="Low complexity" evidence="12">
    <location>
        <begin position="372"/>
        <end position="386"/>
    </location>
</feature>
<dbReference type="GO" id="GO:0010256">
    <property type="term" value="P:endomembrane system organization"/>
    <property type="evidence" value="ECO:0007669"/>
    <property type="project" value="UniProtKB-ARBA"/>
</dbReference>
<name>A0A6P6F8G5_BOMIM</name>
<dbReference type="GO" id="GO:0005096">
    <property type="term" value="F:GTPase activator activity"/>
    <property type="evidence" value="ECO:0007669"/>
    <property type="project" value="UniProtKB-KW"/>
</dbReference>
<evidence type="ECO:0000259" key="14">
    <source>
        <dbReference type="PROSITE" id="PS50132"/>
    </source>
</evidence>
<feature type="domain" description="Rhodanese" evidence="15">
    <location>
        <begin position="1748"/>
        <end position="1861"/>
    </location>
</feature>
<dbReference type="SUPFAM" id="SSF50729">
    <property type="entry name" value="PH domain-like"/>
    <property type="match status" value="1"/>
</dbReference>
<dbReference type="GO" id="GO:0004725">
    <property type="term" value="F:protein tyrosine phosphatase activity"/>
    <property type="evidence" value="ECO:0007669"/>
    <property type="project" value="UniProtKB-EC"/>
</dbReference>
<evidence type="ECO:0000256" key="6">
    <source>
        <dbReference type="ARBA" id="ARBA00022618"/>
    </source>
</evidence>
<dbReference type="Pfam" id="PF02196">
    <property type="entry name" value="RBD"/>
    <property type="match status" value="1"/>
</dbReference>